<dbReference type="OrthoDB" id="583532at2"/>
<dbReference type="InterPro" id="IPR021104">
    <property type="entry name" value="KfrA_DNA-bd_N"/>
</dbReference>
<dbReference type="PATRIC" id="fig|1195763.3.peg.3917"/>
<comment type="caution">
    <text evidence="3">The sequence shown here is derived from an EMBL/GenBank/DDBJ whole genome shotgun (WGS) entry which is preliminary data.</text>
</comment>
<evidence type="ECO:0000256" key="1">
    <source>
        <dbReference type="SAM" id="Coils"/>
    </source>
</evidence>
<feature type="domain" description="KfrA N-terminal DNA-binding" evidence="2">
    <location>
        <begin position="8"/>
        <end position="125"/>
    </location>
</feature>
<gene>
    <name evidence="3" type="ORF">ABT56_18330</name>
</gene>
<dbReference type="Pfam" id="PF11740">
    <property type="entry name" value="KfrA_N"/>
    <property type="match status" value="1"/>
</dbReference>
<sequence>MVAAKVTVENVFAVANRIVDQGEKPTVLKVHKALGVGSYSTIQKHLKAWEESDAGLEAMKAALPDEIVLPNNAQDAMADAMKIIWAAAQKAAQAIIEKHQLAIQAENEEQEAMIRDVLGKVETTELRLKDAEARVRQLESERDASIDERATLRQQLDASQLELSREQSAHQEMRNQHASEMKIANAQVDELKQALAKSNDALSNSQHELIAELSRHDESKQQLASVSAELKASERLLGNLESQIAELKVGSREYRDSVTETRNALTDARVSESALGAELKDARNVIDELKVQLAESQKMFTDLKADNIDLRKALDGEIATYLKGLTA</sequence>
<evidence type="ECO:0000313" key="3">
    <source>
        <dbReference type="EMBL" id="KLV03656.1"/>
    </source>
</evidence>
<feature type="coiled-coil region" evidence="1">
    <location>
        <begin position="279"/>
        <end position="306"/>
    </location>
</feature>
<keyword evidence="1" id="KW-0175">Coiled coil</keyword>
<name>A0A0J1GVG9_9GAMM</name>
<proteinExistence type="predicted"/>
<evidence type="ECO:0000313" key="4">
    <source>
        <dbReference type="Proteomes" id="UP000036097"/>
    </source>
</evidence>
<protein>
    <recommendedName>
        <fullName evidence="2">KfrA N-terminal DNA-binding domain-containing protein</fullName>
    </recommendedName>
</protein>
<reference evidence="3 4" key="1">
    <citation type="submission" date="2015-05" db="EMBL/GenBank/DDBJ databases">
        <title>Photobacterium galathea sp. nov.</title>
        <authorList>
            <person name="Machado H."/>
            <person name="Gram L."/>
        </authorList>
    </citation>
    <scope>NUCLEOTIDE SEQUENCE [LARGE SCALE GENOMIC DNA]</scope>
    <source>
        <strain evidence="3 4">CGMCC 1.12159</strain>
    </source>
</reference>
<feature type="coiled-coil region" evidence="1">
    <location>
        <begin position="91"/>
        <end position="250"/>
    </location>
</feature>
<dbReference type="STRING" id="1195763.ABT56_18330"/>
<accession>A0A0J1GVG9</accession>
<organism evidence="3 4">
    <name type="scientific">Photobacterium aquae</name>
    <dbReference type="NCBI Taxonomy" id="1195763"/>
    <lineage>
        <taxon>Bacteria</taxon>
        <taxon>Pseudomonadati</taxon>
        <taxon>Pseudomonadota</taxon>
        <taxon>Gammaproteobacteria</taxon>
        <taxon>Vibrionales</taxon>
        <taxon>Vibrionaceae</taxon>
        <taxon>Photobacterium</taxon>
    </lineage>
</organism>
<dbReference type="EMBL" id="LDOT01000028">
    <property type="protein sequence ID" value="KLV03656.1"/>
    <property type="molecule type" value="Genomic_DNA"/>
</dbReference>
<keyword evidence="4" id="KW-1185">Reference proteome</keyword>
<evidence type="ECO:0000259" key="2">
    <source>
        <dbReference type="Pfam" id="PF11740"/>
    </source>
</evidence>
<dbReference type="Proteomes" id="UP000036097">
    <property type="component" value="Unassembled WGS sequence"/>
</dbReference>
<dbReference type="AlphaFoldDB" id="A0A0J1GVG9"/>